<reference evidence="8" key="2">
    <citation type="submission" date="2016-12" db="EMBL/GenBank/DDBJ databases">
        <title>Whole genome sequencing of Sphingomonas sp. ABOJV.</title>
        <authorList>
            <person name="Conlan S."/>
            <person name="Thomas P.J."/>
            <person name="Mullikin J."/>
            <person name="Palmore T.N."/>
            <person name="Frank K.M."/>
            <person name="Segre J.A."/>
        </authorList>
    </citation>
    <scope>NUCLEOTIDE SEQUENCE [LARGE SCALE GENOMIC DNA]</scope>
    <source>
        <strain evidence="8">ABOJV</strain>
    </source>
</reference>
<evidence type="ECO:0000256" key="1">
    <source>
        <dbReference type="ARBA" id="ARBA00006926"/>
    </source>
</evidence>
<dbReference type="Proteomes" id="UP000185161">
    <property type="component" value="Chromosome"/>
</dbReference>
<accession>A0A1L6J5A4</accession>
<evidence type="ECO:0000256" key="5">
    <source>
        <dbReference type="RuleBase" id="RU000499"/>
    </source>
</evidence>
<proteinExistence type="inferred from homology"/>
<dbReference type="Proteomes" id="UP000286681">
    <property type="component" value="Unassembled WGS sequence"/>
</dbReference>
<evidence type="ECO:0000313" key="8">
    <source>
        <dbReference type="Proteomes" id="UP000185161"/>
    </source>
</evidence>
<dbReference type="InterPro" id="IPR036249">
    <property type="entry name" value="Thioredoxin-like_sf"/>
</dbReference>
<dbReference type="AlphaFoldDB" id="A0A1L6J5A4"/>
<keyword evidence="8" id="KW-1185">Reference proteome</keyword>
<keyword evidence="3 5" id="KW-0560">Oxidoreductase</keyword>
<dbReference type="EMBL" id="CP018820">
    <property type="protein sequence ID" value="APR51132.1"/>
    <property type="molecule type" value="Genomic_DNA"/>
</dbReference>
<reference evidence="7 9" key="3">
    <citation type="submission" date="2018-07" db="EMBL/GenBank/DDBJ databases">
        <title>Genomic and Epidemiologic Investigation of an Indolent Hospital Outbreak.</title>
        <authorList>
            <person name="Johnson R.C."/>
            <person name="Deming C."/>
            <person name="Conlan S."/>
            <person name="Zellmer C.J."/>
            <person name="Michelin A.V."/>
            <person name="Lee-Lin S."/>
            <person name="Thomas P.J."/>
            <person name="Park M."/>
            <person name="Weingarten R.A."/>
            <person name="Less J."/>
            <person name="Dekker J.P."/>
            <person name="Frank K.M."/>
            <person name="Musser K.A."/>
            <person name="Mcquiston J.R."/>
            <person name="Henderson D.K."/>
            <person name="Lau A.F."/>
            <person name="Palmore T.N."/>
            <person name="Segre J.A."/>
        </authorList>
    </citation>
    <scope>NUCLEOTIDE SEQUENCE [LARGE SCALE GENOMIC DNA]</scope>
    <source>
        <strain evidence="7 9">SK-NIH.Env10_0317</strain>
    </source>
</reference>
<reference evidence="6" key="1">
    <citation type="submission" date="2016-12" db="EMBL/GenBank/DDBJ databases">
        <title>Whole genome sequencing of Sphingomonas koreensis.</title>
        <authorList>
            <person name="Conlan S."/>
            <person name="Thomas P.J."/>
            <person name="Mullikin J."/>
            <person name="Palmore T.N."/>
            <person name="Frank K.M."/>
            <person name="Segre J.A."/>
        </authorList>
    </citation>
    <scope>NUCLEOTIDE SEQUENCE</scope>
    <source>
        <strain evidence="6">ABOJV</strain>
    </source>
</reference>
<name>A0A1L6J5A4_9SPHN</name>
<gene>
    <name evidence="6" type="ORF">BRX40_00625</name>
    <name evidence="7" type="ORF">CA257_16545</name>
</gene>
<feature type="active site" evidence="4">
    <location>
        <position position="36"/>
    </location>
</feature>
<dbReference type="GeneID" id="44131060"/>
<dbReference type="PANTHER" id="PTHR11592:SF40">
    <property type="entry name" value="THIOREDOXIN_GLUTATHIONE PEROXIDASE BTUE"/>
    <property type="match status" value="1"/>
</dbReference>
<dbReference type="GO" id="GO:0004601">
    <property type="term" value="F:peroxidase activity"/>
    <property type="evidence" value="ECO:0007669"/>
    <property type="project" value="UniProtKB-KW"/>
</dbReference>
<evidence type="ECO:0000256" key="4">
    <source>
        <dbReference type="PIRSR" id="PIRSR000303-1"/>
    </source>
</evidence>
<dbReference type="CDD" id="cd00340">
    <property type="entry name" value="GSH_Peroxidase"/>
    <property type="match status" value="1"/>
</dbReference>
<evidence type="ECO:0000256" key="3">
    <source>
        <dbReference type="ARBA" id="ARBA00023002"/>
    </source>
</evidence>
<dbReference type="PROSITE" id="PS00460">
    <property type="entry name" value="GLUTATHIONE_PEROXID_1"/>
    <property type="match status" value="1"/>
</dbReference>
<dbReference type="STRING" id="93064.BRX40_00625"/>
<dbReference type="PRINTS" id="PR01011">
    <property type="entry name" value="GLUTPROXDASE"/>
</dbReference>
<sequence length="182" mass="19808">MTKLQDIPVRMIDGRETRLSEHAGKALLIVNTASKCGLTPQYEGLEALYRTYRDRGFEVLGFPSNDFRGQEPGTDAEIADFCQSIYAVDFPMFAKMVVAGPDKHPLYAALIEAQPAAVSTSGGAMRARLESHGIAVNPAPEVQWNFEKFVVAPDGSVTTRFAPDTLPADPAILAAIEEQLPR</sequence>
<dbReference type="SUPFAM" id="SSF52833">
    <property type="entry name" value="Thioredoxin-like"/>
    <property type="match status" value="1"/>
</dbReference>
<dbReference type="EMBL" id="QQWO01000015">
    <property type="protein sequence ID" value="RSV00689.1"/>
    <property type="molecule type" value="Genomic_DNA"/>
</dbReference>
<evidence type="ECO:0000313" key="9">
    <source>
        <dbReference type="Proteomes" id="UP000286681"/>
    </source>
</evidence>
<dbReference type="GO" id="GO:0034599">
    <property type="term" value="P:cellular response to oxidative stress"/>
    <property type="evidence" value="ECO:0007669"/>
    <property type="project" value="TreeGrafter"/>
</dbReference>
<dbReference type="OrthoDB" id="9785502at2"/>
<dbReference type="PANTHER" id="PTHR11592">
    <property type="entry name" value="GLUTATHIONE PEROXIDASE"/>
    <property type="match status" value="1"/>
</dbReference>
<protein>
    <recommendedName>
        <fullName evidence="5">Glutathione peroxidase</fullName>
    </recommendedName>
</protein>
<dbReference type="InterPro" id="IPR029759">
    <property type="entry name" value="GPX_AS"/>
</dbReference>
<dbReference type="PIRSF" id="PIRSF000303">
    <property type="entry name" value="Glutathion_perox"/>
    <property type="match status" value="1"/>
</dbReference>
<evidence type="ECO:0000256" key="2">
    <source>
        <dbReference type="ARBA" id="ARBA00022559"/>
    </source>
</evidence>
<comment type="similarity">
    <text evidence="1 5">Belongs to the glutathione peroxidase family.</text>
</comment>
<dbReference type="PROSITE" id="PS51355">
    <property type="entry name" value="GLUTATHIONE_PEROXID_3"/>
    <property type="match status" value="1"/>
</dbReference>
<dbReference type="Gene3D" id="3.40.30.10">
    <property type="entry name" value="Glutaredoxin"/>
    <property type="match status" value="1"/>
</dbReference>
<evidence type="ECO:0000313" key="6">
    <source>
        <dbReference type="EMBL" id="APR51132.1"/>
    </source>
</evidence>
<dbReference type="KEGG" id="skr:BRX40_00625"/>
<keyword evidence="2 5" id="KW-0575">Peroxidase</keyword>
<dbReference type="InterPro" id="IPR000889">
    <property type="entry name" value="Glutathione_peroxidase"/>
</dbReference>
<evidence type="ECO:0000313" key="7">
    <source>
        <dbReference type="EMBL" id="RSV00689.1"/>
    </source>
</evidence>
<dbReference type="Pfam" id="PF00255">
    <property type="entry name" value="GSHPx"/>
    <property type="match status" value="1"/>
</dbReference>
<organism evidence="6 8">
    <name type="scientific">Sphingomonas koreensis</name>
    <dbReference type="NCBI Taxonomy" id="93064"/>
    <lineage>
        <taxon>Bacteria</taxon>
        <taxon>Pseudomonadati</taxon>
        <taxon>Pseudomonadota</taxon>
        <taxon>Alphaproteobacteria</taxon>
        <taxon>Sphingomonadales</taxon>
        <taxon>Sphingomonadaceae</taxon>
        <taxon>Sphingomonas</taxon>
    </lineage>
</organism>
<dbReference type="RefSeq" id="WP_075150316.1">
    <property type="nucleotide sequence ID" value="NZ_CP018820.1"/>
</dbReference>